<feature type="compositionally biased region" description="Low complexity" evidence="1">
    <location>
        <begin position="240"/>
        <end position="255"/>
    </location>
</feature>
<feature type="region of interest" description="Disordered" evidence="1">
    <location>
        <begin position="134"/>
        <end position="293"/>
    </location>
</feature>
<dbReference type="InterPro" id="IPR040256">
    <property type="entry name" value="At4g02000-like"/>
</dbReference>
<accession>A0A1S3Z3N7</accession>
<proteinExistence type="predicted"/>
<dbReference type="AlphaFoldDB" id="A0A1S3Z3N7"/>
<sequence length="293" mass="34335">MWLQKWSPDFKPEEDLPIVLVWILLPKLPFHLHTWPYVKQIAREVGTPLEMDVATRGKTRPSMAEVRVEVDLLKPLPNHIWVGNEDDDSPLKGFEQKLEYESVPKYCRHCRKLGHDLINCRVVEKMRIAEKKEEDRTMMLQEHEGGNKDSREEGLIHNNNKATQEKAKEMATMERKPPEDQKIKEMTNIKMRSNSKKKKKAKNKKITKKKPKVTFKPQKVRQKENEERNFAGDKQSIPVEENNNLQKQNEESNNSNRKEDNNNRDAQSSIKEHEVDRGKELADISSKEGRELV</sequence>
<feature type="compositionally biased region" description="Basic and acidic residues" evidence="1">
    <location>
        <begin position="163"/>
        <end position="187"/>
    </location>
</feature>
<dbReference type="OMA" id="WAMEAGH"/>
<dbReference type="PANTHER" id="PTHR31286">
    <property type="entry name" value="GLYCINE-RICH CELL WALL STRUCTURAL PROTEIN 1.8-LIKE"/>
    <property type="match status" value="1"/>
</dbReference>
<protein>
    <recommendedName>
        <fullName evidence="3">DUF4283 domain-containing protein</fullName>
    </recommendedName>
</protein>
<gene>
    <name evidence="2" type="primary">LOC107782659</name>
</gene>
<evidence type="ECO:0008006" key="3">
    <source>
        <dbReference type="Google" id="ProtNLM"/>
    </source>
</evidence>
<feature type="compositionally biased region" description="Basic and acidic residues" evidence="1">
    <location>
        <begin position="270"/>
        <end position="293"/>
    </location>
</feature>
<organism evidence="2">
    <name type="scientific">Nicotiana tabacum</name>
    <name type="common">Common tobacco</name>
    <dbReference type="NCBI Taxonomy" id="4097"/>
    <lineage>
        <taxon>Eukaryota</taxon>
        <taxon>Viridiplantae</taxon>
        <taxon>Streptophyta</taxon>
        <taxon>Embryophyta</taxon>
        <taxon>Tracheophyta</taxon>
        <taxon>Spermatophyta</taxon>
        <taxon>Magnoliopsida</taxon>
        <taxon>eudicotyledons</taxon>
        <taxon>Gunneridae</taxon>
        <taxon>Pentapetalae</taxon>
        <taxon>asterids</taxon>
        <taxon>lamiids</taxon>
        <taxon>Solanales</taxon>
        <taxon>Solanaceae</taxon>
        <taxon>Nicotianoideae</taxon>
        <taxon>Nicotianeae</taxon>
        <taxon>Nicotiana</taxon>
    </lineage>
</organism>
<dbReference type="STRING" id="4097.A0A1S3Z3N7"/>
<dbReference type="RefSeq" id="XP_016459046.1">
    <property type="nucleotide sequence ID" value="XM_016603560.1"/>
</dbReference>
<evidence type="ECO:0000313" key="2">
    <source>
        <dbReference type="RefSeq" id="XP_016459046.1"/>
    </source>
</evidence>
<feature type="compositionally biased region" description="Basic residues" evidence="1">
    <location>
        <begin position="193"/>
        <end position="213"/>
    </location>
</feature>
<dbReference type="PANTHER" id="PTHR31286:SF164">
    <property type="entry name" value="ZINC FINGER, CCHC-TYPE"/>
    <property type="match status" value="1"/>
</dbReference>
<name>A0A1S3Z3N7_TOBAC</name>
<reference evidence="2" key="1">
    <citation type="submission" date="2025-08" db="UniProtKB">
        <authorList>
            <consortium name="RefSeq"/>
        </authorList>
    </citation>
    <scope>IDENTIFICATION</scope>
</reference>
<dbReference type="PaxDb" id="4097-A0A1S3Z3N7"/>
<dbReference type="OrthoDB" id="1002340at2759"/>
<evidence type="ECO:0000256" key="1">
    <source>
        <dbReference type="SAM" id="MobiDB-lite"/>
    </source>
</evidence>
<dbReference type="KEGG" id="nta:107782659"/>
<feature type="compositionally biased region" description="Basic and acidic residues" evidence="1">
    <location>
        <begin position="221"/>
        <end position="231"/>
    </location>
</feature>
<feature type="compositionally biased region" description="Basic and acidic residues" evidence="1">
    <location>
        <begin position="134"/>
        <end position="155"/>
    </location>
</feature>